<sequence>MLSNLHHHSHAARLSDEIDLVLIGSRGVIVLEIKHWDLGYIKSNAITADAEAERINDKAKRIAGKLRKGGRESGFVTAKMLLTAGGTGVSGGQRQLIRGVPVFGLSEWKELIETPGVAVFTRQQSEEAARLIEPHSKPALTGQLRQFGGLISLEKISPTTESFHRVYRGQHPSRRDKVVLHLFDLSASSEKQPKDLARREFDVIQQWQKSPFVPSLLDSFQEAEQYPGELCYFSLVDSDAPTLIKRSEDEEWSRDERIRYTQDALRAVHGFHYPEDSQLPALVHRNITPETLRVRHNGKPLFTGFSFSRIADAQTISPTDAQHSVDQWAAPEVRRGGLPSADARSDVYSLCKSLSILFAGDTNADCEARTLLSMGCEENAQKRVSPLELASALECHTSPGPKANSPQLPAAEFWDEGTVVPFQSTRYKIVSRLGKGGIGQTFKVVELAANSDERFGTYVAKVIQHEADAIVALHAYRKVRAYTIHRNLSALHEIAPAWEGNRFVALLKWVEGVPLHDLTGVLEIYREELAEPSVEALALRWVKDLCAALWQLHQVRLVHGDVSPRNIIVEGGNVVLTDYDTVADQASVPRTHHAWYASDSVEARAAITTSDDLFALAACFFHVIFDREPFLFGAIRRKNQGLNWENIEAAEIPQLRKFLDRATHPNPQQRFLDARDALSFLTAEVKTGGPSSVTPSPPLTTLSAQVVDRLNDLLSAYPGSRYGNAETRGLDSDFAAQTYVETGLDQALKQDVQAANVDLIVLFGNAGDGKTAFLQNLAKEVSGDLIPSQQRLCERRLEAGRMFKVNLDGSAAYQNQSANQILEAFFKPFHTLAPTHNSTHAIAINSGKMLEWLDERDDDTPFTEQLRDSLFGSERNFKGSPNPRLRLIDLNHRSLVGGINEGKISTQFLDALLDRFLGTQLKQDPWSVCASCSAQHRCSARASILELRDAQHGARLRRRLADALQACHLRGEIHITARELRAALVFIFFGVHDCQELHDNPELTPAPYWDRVFAAEGPASAQRQGELLKELARFDPALDANPIVDRQLLAQHAAAVPGTADRLASARRRAYFEWSEADFAQLQLSSDALPLHGAQHLDRFRLVPLMSEQEQQTLCHALCQGIARLENLPDLAHTRSEGLPLRLTPRTPTDSAFWVFKPWARFTLTAPLPPATQGLEVLHTHLVLTYRYANGSEEHLPIGLELFHLLLELKDGMQLSGIGQEGVFAHLEIFVQRLAQEDSRELWGWHPEADSEVMRLRISLQDGRQTLIRELAPQLIRERA</sequence>
<feature type="domain" description="Protein kinase" evidence="5">
    <location>
        <begin position="427"/>
        <end position="740"/>
    </location>
</feature>
<dbReference type="EMBL" id="FNCJ01000001">
    <property type="protein sequence ID" value="SDF81754.1"/>
    <property type="molecule type" value="Genomic_DNA"/>
</dbReference>
<dbReference type="GO" id="GO:0005524">
    <property type="term" value="F:ATP binding"/>
    <property type="evidence" value="ECO:0007669"/>
    <property type="project" value="UniProtKB-KW"/>
</dbReference>
<evidence type="ECO:0000313" key="7">
    <source>
        <dbReference type="Proteomes" id="UP000199706"/>
    </source>
</evidence>
<organism evidence="6 7">
    <name type="scientific">Paraburkholderia phenazinium</name>
    <dbReference type="NCBI Taxonomy" id="60549"/>
    <lineage>
        <taxon>Bacteria</taxon>
        <taxon>Pseudomonadati</taxon>
        <taxon>Pseudomonadota</taxon>
        <taxon>Betaproteobacteria</taxon>
        <taxon>Burkholderiales</taxon>
        <taxon>Burkholderiaceae</taxon>
        <taxon>Paraburkholderia</taxon>
    </lineage>
</organism>
<keyword evidence="2" id="KW-0547">Nucleotide-binding</keyword>
<keyword evidence="6" id="KW-0723">Serine/threonine-protein kinase</keyword>
<dbReference type="SUPFAM" id="SSF56112">
    <property type="entry name" value="Protein kinase-like (PK-like)"/>
    <property type="match status" value="2"/>
</dbReference>
<keyword evidence="4" id="KW-0067">ATP-binding</keyword>
<proteinExistence type="predicted"/>
<accession>A0A1G7P681</accession>
<evidence type="ECO:0000313" key="6">
    <source>
        <dbReference type="EMBL" id="SDF81754.1"/>
    </source>
</evidence>
<keyword evidence="3 6" id="KW-0418">Kinase</keyword>
<dbReference type="GO" id="GO:0004674">
    <property type="term" value="F:protein serine/threonine kinase activity"/>
    <property type="evidence" value="ECO:0007669"/>
    <property type="project" value="UniProtKB-KW"/>
</dbReference>
<dbReference type="AlphaFoldDB" id="A0A1G7P681"/>
<dbReference type="PROSITE" id="PS00109">
    <property type="entry name" value="PROTEIN_KINASE_TYR"/>
    <property type="match status" value="1"/>
</dbReference>
<dbReference type="InterPro" id="IPR000719">
    <property type="entry name" value="Prot_kinase_dom"/>
</dbReference>
<gene>
    <name evidence="6" type="ORF">SAMN05216466_101170</name>
</gene>
<evidence type="ECO:0000256" key="3">
    <source>
        <dbReference type="ARBA" id="ARBA00022777"/>
    </source>
</evidence>
<keyword evidence="1" id="KW-0808">Transferase</keyword>
<evidence type="ECO:0000256" key="1">
    <source>
        <dbReference type="ARBA" id="ARBA00022679"/>
    </source>
</evidence>
<evidence type="ECO:0000256" key="2">
    <source>
        <dbReference type="ARBA" id="ARBA00022741"/>
    </source>
</evidence>
<feature type="domain" description="Protein kinase" evidence="5">
    <location>
        <begin position="152"/>
        <end position="399"/>
    </location>
</feature>
<name>A0A1G7P681_9BURK</name>
<dbReference type="Pfam" id="PF00069">
    <property type="entry name" value="Pkinase"/>
    <property type="match status" value="1"/>
</dbReference>
<evidence type="ECO:0000256" key="4">
    <source>
        <dbReference type="ARBA" id="ARBA00022840"/>
    </source>
</evidence>
<dbReference type="SMART" id="SM00220">
    <property type="entry name" value="S_TKc"/>
    <property type="match status" value="1"/>
</dbReference>
<dbReference type="InterPro" id="IPR011009">
    <property type="entry name" value="Kinase-like_dom_sf"/>
</dbReference>
<dbReference type="Gene3D" id="1.10.510.10">
    <property type="entry name" value="Transferase(Phosphotransferase) domain 1"/>
    <property type="match status" value="2"/>
</dbReference>
<dbReference type="PANTHER" id="PTHR43289">
    <property type="entry name" value="MITOGEN-ACTIVATED PROTEIN KINASE KINASE KINASE 20-RELATED"/>
    <property type="match status" value="1"/>
</dbReference>
<protein>
    <submittedName>
        <fullName evidence="6">Serine/threonine protein kinase</fullName>
    </submittedName>
</protein>
<reference evidence="6 7" key="1">
    <citation type="submission" date="2016-10" db="EMBL/GenBank/DDBJ databases">
        <authorList>
            <person name="de Groot N.N."/>
        </authorList>
    </citation>
    <scope>NUCLEOTIDE SEQUENCE [LARGE SCALE GENOMIC DNA]</scope>
    <source>
        <strain evidence="6 7">LMG 2247</strain>
    </source>
</reference>
<dbReference type="Proteomes" id="UP000199706">
    <property type="component" value="Unassembled WGS sequence"/>
</dbReference>
<evidence type="ECO:0000259" key="5">
    <source>
        <dbReference type="PROSITE" id="PS50011"/>
    </source>
</evidence>
<dbReference type="PANTHER" id="PTHR43289:SF6">
    <property type="entry name" value="SERINE_THREONINE-PROTEIN KINASE NEKL-3"/>
    <property type="match status" value="1"/>
</dbReference>
<dbReference type="InterPro" id="IPR008266">
    <property type="entry name" value="Tyr_kinase_AS"/>
</dbReference>
<dbReference type="PROSITE" id="PS50011">
    <property type="entry name" value="PROTEIN_KINASE_DOM"/>
    <property type="match status" value="2"/>
</dbReference>